<dbReference type="EMBL" id="OV121137">
    <property type="protein sequence ID" value="CAH0558577.1"/>
    <property type="molecule type" value="Genomic_DNA"/>
</dbReference>
<feature type="region of interest" description="Disordered" evidence="1">
    <location>
        <begin position="27"/>
        <end position="69"/>
    </location>
</feature>
<feature type="compositionally biased region" description="Basic and acidic residues" evidence="1">
    <location>
        <begin position="219"/>
        <end position="238"/>
    </location>
</feature>
<keyword evidence="2" id="KW-0472">Membrane</keyword>
<reference evidence="4" key="1">
    <citation type="submission" date="2021-12" db="EMBL/GenBank/DDBJ databases">
        <authorList>
            <person name="King R."/>
        </authorList>
    </citation>
    <scope>NUCLEOTIDE SEQUENCE</scope>
</reference>
<feature type="region of interest" description="Disordered" evidence="1">
    <location>
        <begin position="450"/>
        <end position="525"/>
    </location>
</feature>
<dbReference type="Proteomes" id="UP001154078">
    <property type="component" value="Chromosome 6"/>
</dbReference>
<feature type="compositionally biased region" description="Basic residues" evidence="1">
    <location>
        <begin position="460"/>
        <end position="469"/>
    </location>
</feature>
<evidence type="ECO:0000313" key="4">
    <source>
        <dbReference type="EMBL" id="CAH0558577.1"/>
    </source>
</evidence>
<gene>
    <name evidence="4" type="ORF">MELIAE_LOCUS8873</name>
</gene>
<keyword evidence="5" id="KW-1185">Reference proteome</keyword>
<evidence type="ECO:0000256" key="3">
    <source>
        <dbReference type="SAM" id="SignalP"/>
    </source>
</evidence>
<feature type="chain" id="PRO_5040497263" evidence="3">
    <location>
        <begin position="24"/>
        <end position="525"/>
    </location>
</feature>
<feature type="transmembrane region" description="Helical" evidence="2">
    <location>
        <begin position="75"/>
        <end position="94"/>
    </location>
</feature>
<feature type="region of interest" description="Disordered" evidence="1">
    <location>
        <begin position="155"/>
        <end position="199"/>
    </location>
</feature>
<accession>A0A9P0FK71</accession>
<evidence type="ECO:0000256" key="1">
    <source>
        <dbReference type="SAM" id="MobiDB-lite"/>
    </source>
</evidence>
<feature type="compositionally biased region" description="Basic and acidic residues" evidence="1">
    <location>
        <begin position="496"/>
        <end position="505"/>
    </location>
</feature>
<dbReference type="AlphaFoldDB" id="A0A9P0FK71"/>
<organism evidence="4 5">
    <name type="scientific">Brassicogethes aeneus</name>
    <name type="common">Rape pollen beetle</name>
    <name type="synonym">Meligethes aeneus</name>
    <dbReference type="NCBI Taxonomy" id="1431903"/>
    <lineage>
        <taxon>Eukaryota</taxon>
        <taxon>Metazoa</taxon>
        <taxon>Ecdysozoa</taxon>
        <taxon>Arthropoda</taxon>
        <taxon>Hexapoda</taxon>
        <taxon>Insecta</taxon>
        <taxon>Pterygota</taxon>
        <taxon>Neoptera</taxon>
        <taxon>Endopterygota</taxon>
        <taxon>Coleoptera</taxon>
        <taxon>Polyphaga</taxon>
        <taxon>Cucujiformia</taxon>
        <taxon>Nitidulidae</taxon>
        <taxon>Meligethinae</taxon>
        <taxon>Brassicogethes</taxon>
    </lineage>
</organism>
<keyword evidence="2" id="KW-1133">Transmembrane helix</keyword>
<feature type="region of interest" description="Disordered" evidence="1">
    <location>
        <begin position="213"/>
        <end position="300"/>
    </location>
</feature>
<evidence type="ECO:0000256" key="2">
    <source>
        <dbReference type="SAM" id="Phobius"/>
    </source>
</evidence>
<evidence type="ECO:0000313" key="5">
    <source>
        <dbReference type="Proteomes" id="UP001154078"/>
    </source>
</evidence>
<feature type="compositionally biased region" description="Polar residues" evidence="1">
    <location>
        <begin position="240"/>
        <end position="293"/>
    </location>
</feature>
<keyword evidence="3" id="KW-0732">Signal</keyword>
<name>A0A9P0FK71_BRAAE</name>
<dbReference type="OrthoDB" id="6624538at2759"/>
<keyword evidence="2" id="KW-0812">Transmembrane</keyword>
<protein>
    <submittedName>
        <fullName evidence="4">Uncharacterized protein</fullName>
    </submittedName>
</protein>
<feature type="signal peptide" evidence="3">
    <location>
        <begin position="1"/>
        <end position="23"/>
    </location>
</feature>
<feature type="compositionally biased region" description="Basic and acidic residues" evidence="1">
    <location>
        <begin position="51"/>
        <end position="69"/>
    </location>
</feature>
<proteinExistence type="predicted"/>
<sequence>MGLIPHQMITMLLLLLIIMDVQSAKLKTHKKNKRDEKDITNYRLNGTNDGHGPHNKDSSNEGKKTKEKPDMMQKILPMMITPFMISTSIIPMMLMSLKFMMMKSALVGSVAVVLMLMNMLRGINNNGGVLTHNLNQRDLALAHYGYGGDEEYGAYVNKRKRKRNKTQTSPRRPKGPWATTARKGPNGPRRLTKLKKAELPDWAKIPRTWEFSKTCGIPTKEDQGPLQQEKETLREKRTSQQHQESNPQPETTEQTKLKTPNHNQIPKKPTNQEAPQGIVQDSTQLPSGPNNPTIGLKENPDPVVKIPPIVIRQKGNWTTLSRDLINKSIKFHKAQSIADGIRVFPTTPDDFRKLTAYLNAENILYHIFQLPEEKLLHIVIRGIPTEIDIKEIVKAQNKPEINIKDIVQELISEIVKICQSILTSDKSFIVPAASSSQSISGTLKKKAISKLQQQLTSRNTRSRPTRRSQSKTESVLSISSDKRKRQKEGDDSAESDNSKKTDKNGQKNKTVAKRQTPKNPKNIMK</sequence>